<accession>A0A2G8KEI0</accession>
<name>A0A2G8KEI0_STIJA</name>
<protein>
    <submittedName>
        <fullName evidence="2">Uncharacterized protein</fullName>
    </submittedName>
</protein>
<organism evidence="2 3">
    <name type="scientific">Stichopus japonicus</name>
    <name type="common">Sea cucumber</name>
    <dbReference type="NCBI Taxonomy" id="307972"/>
    <lineage>
        <taxon>Eukaryota</taxon>
        <taxon>Metazoa</taxon>
        <taxon>Echinodermata</taxon>
        <taxon>Eleutherozoa</taxon>
        <taxon>Echinozoa</taxon>
        <taxon>Holothuroidea</taxon>
        <taxon>Aspidochirotacea</taxon>
        <taxon>Aspidochirotida</taxon>
        <taxon>Stichopodidae</taxon>
        <taxon>Apostichopus</taxon>
    </lineage>
</organism>
<keyword evidence="1" id="KW-1133">Transmembrane helix</keyword>
<evidence type="ECO:0000313" key="2">
    <source>
        <dbReference type="EMBL" id="PIK46404.1"/>
    </source>
</evidence>
<gene>
    <name evidence="2" type="ORF">BSL78_16723</name>
</gene>
<evidence type="ECO:0000256" key="1">
    <source>
        <dbReference type="SAM" id="Phobius"/>
    </source>
</evidence>
<reference evidence="2 3" key="1">
    <citation type="journal article" date="2017" name="PLoS Biol.">
        <title>The sea cucumber genome provides insights into morphological evolution and visceral regeneration.</title>
        <authorList>
            <person name="Zhang X."/>
            <person name="Sun L."/>
            <person name="Yuan J."/>
            <person name="Sun Y."/>
            <person name="Gao Y."/>
            <person name="Zhang L."/>
            <person name="Li S."/>
            <person name="Dai H."/>
            <person name="Hamel J.F."/>
            <person name="Liu C."/>
            <person name="Yu Y."/>
            <person name="Liu S."/>
            <person name="Lin W."/>
            <person name="Guo K."/>
            <person name="Jin S."/>
            <person name="Xu P."/>
            <person name="Storey K.B."/>
            <person name="Huan P."/>
            <person name="Zhang T."/>
            <person name="Zhou Y."/>
            <person name="Zhang J."/>
            <person name="Lin C."/>
            <person name="Li X."/>
            <person name="Xing L."/>
            <person name="Huo D."/>
            <person name="Sun M."/>
            <person name="Wang L."/>
            <person name="Mercier A."/>
            <person name="Li F."/>
            <person name="Yang H."/>
            <person name="Xiang J."/>
        </authorList>
    </citation>
    <scope>NUCLEOTIDE SEQUENCE [LARGE SCALE GENOMIC DNA]</scope>
    <source>
        <strain evidence="2">Shaxun</strain>
        <tissue evidence="2">Muscle</tissue>
    </source>
</reference>
<keyword evidence="1" id="KW-0472">Membrane</keyword>
<dbReference type="AlphaFoldDB" id="A0A2G8KEI0"/>
<dbReference type="EMBL" id="MRZV01000646">
    <property type="protein sequence ID" value="PIK46404.1"/>
    <property type="molecule type" value="Genomic_DNA"/>
</dbReference>
<comment type="caution">
    <text evidence="2">The sequence shown here is derived from an EMBL/GenBank/DDBJ whole genome shotgun (WGS) entry which is preliminary data.</text>
</comment>
<keyword evidence="1" id="KW-0812">Transmembrane</keyword>
<keyword evidence="3" id="KW-1185">Reference proteome</keyword>
<sequence length="177" mass="20083">MKNDGTDMYEDDTMNQRVIGVRRRRRVKRVLLAVFIVVAVTSFWQLSRRDSELTRIDGIQVSGQQRLQVGVPTGDADVEASDDITREHTNNSSRNVSHNLSGQTIVIHMTSESLTNQVITTATSNKTITQFSGHLNVSSKIDVNIQSVQMQTLQTLTKMMITRKWRQIQIPLVTMRI</sequence>
<evidence type="ECO:0000313" key="3">
    <source>
        <dbReference type="Proteomes" id="UP000230750"/>
    </source>
</evidence>
<feature type="transmembrane region" description="Helical" evidence="1">
    <location>
        <begin position="30"/>
        <end position="47"/>
    </location>
</feature>
<proteinExistence type="predicted"/>
<dbReference type="Proteomes" id="UP000230750">
    <property type="component" value="Unassembled WGS sequence"/>
</dbReference>